<dbReference type="Proteomes" id="UP000587462">
    <property type="component" value="Unassembled WGS sequence"/>
</dbReference>
<evidence type="ECO:0000256" key="1">
    <source>
        <dbReference type="SAM" id="Phobius"/>
    </source>
</evidence>
<dbReference type="RefSeq" id="WP_171085716.1">
    <property type="nucleotide sequence ID" value="NZ_BNBU01000005.1"/>
</dbReference>
<keyword evidence="1" id="KW-0812">Transmembrane</keyword>
<evidence type="ECO:0000313" key="3">
    <source>
        <dbReference type="Proteomes" id="UP000587462"/>
    </source>
</evidence>
<name>A0A7Y7B9S6_STRMO</name>
<gene>
    <name evidence="2" type="primary">amaP</name>
    <name evidence="2" type="ORF">HG542_26555</name>
</gene>
<dbReference type="AlphaFoldDB" id="A0A7Y7B9S6"/>
<feature type="transmembrane region" description="Helical" evidence="1">
    <location>
        <begin position="47"/>
        <end position="68"/>
    </location>
</feature>
<protein>
    <submittedName>
        <fullName evidence="2">Alkaline shock response membrane anchor protein AmaP</fullName>
    </submittedName>
</protein>
<sequence>MLRAVNRVLVGLAGLMLLALGTAVLAGRLHGVLLSTATRHKWRAHGWWWPTVIAVLSALVLLALWWLLAQLHRRRPREVAVDCGDGGTVAVRGRALEAVLEAEAGALDGVDRARAPLTGRRTAPGVRITLILTPHATPAAALHRLQEEVLAPARTSMGLPAFPAEIRLRTVRHRAERVE</sequence>
<keyword evidence="3" id="KW-1185">Reference proteome</keyword>
<organism evidence="2 3">
    <name type="scientific">Streptomyces morookaense</name>
    <name type="common">Streptoverticillium morookaense</name>
    <dbReference type="NCBI Taxonomy" id="1970"/>
    <lineage>
        <taxon>Bacteria</taxon>
        <taxon>Bacillati</taxon>
        <taxon>Actinomycetota</taxon>
        <taxon>Actinomycetes</taxon>
        <taxon>Kitasatosporales</taxon>
        <taxon>Streptomycetaceae</taxon>
        <taxon>Streptomyces</taxon>
    </lineage>
</organism>
<accession>A0A7Y7B9S6</accession>
<comment type="caution">
    <text evidence="2">The sequence shown here is derived from an EMBL/GenBank/DDBJ whole genome shotgun (WGS) entry which is preliminary data.</text>
</comment>
<dbReference type="NCBIfam" id="NF033218">
    <property type="entry name" value="anchor_AmaP"/>
    <property type="match status" value="1"/>
</dbReference>
<evidence type="ECO:0000313" key="2">
    <source>
        <dbReference type="EMBL" id="NVK81191.1"/>
    </source>
</evidence>
<reference evidence="2 3" key="1">
    <citation type="submission" date="2020-04" db="EMBL/GenBank/DDBJ databases">
        <title>Draft Genome Sequence of Streptomyces morookaense DSM 40503, an 8-azaguanine-producing strain.</title>
        <authorList>
            <person name="Qi J."/>
            <person name="Gao J.-M."/>
        </authorList>
    </citation>
    <scope>NUCLEOTIDE SEQUENCE [LARGE SCALE GENOMIC DNA]</scope>
    <source>
        <strain evidence="2 3">DSM 40503</strain>
    </source>
</reference>
<dbReference type="EMBL" id="JABBXF010000073">
    <property type="protein sequence ID" value="NVK81191.1"/>
    <property type="molecule type" value="Genomic_DNA"/>
</dbReference>
<proteinExistence type="predicted"/>
<keyword evidence="1" id="KW-1133">Transmembrane helix</keyword>
<keyword evidence="1" id="KW-0472">Membrane</keyword>